<dbReference type="Gene3D" id="3.40.630.30">
    <property type="match status" value="1"/>
</dbReference>
<protein>
    <submittedName>
        <fullName evidence="2">GNAT family N-acetyltransferase</fullName>
    </submittedName>
</protein>
<accession>A0A9Q2KXZ0</accession>
<dbReference type="PANTHER" id="PTHR42791">
    <property type="entry name" value="GNAT FAMILY ACETYLTRANSFERASE"/>
    <property type="match status" value="1"/>
</dbReference>
<dbReference type="SUPFAM" id="SSF55729">
    <property type="entry name" value="Acyl-CoA N-acyltransferases (Nat)"/>
    <property type="match status" value="1"/>
</dbReference>
<comment type="caution">
    <text evidence="2">The sequence shown here is derived from an EMBL/GenBank/DDBJ whole genome shotgun (WGS) entry which is preliminary data.</text>
</comment>
<sequence>MQIFSNKLNVLRTQTRLSLLKLLKKSFTTDPHTREFFTTNDRANLLETKRYDAFMLYNLDQAYTQGFIACDDNLKSIGLFAYIGKTKLSWKFHIVANLRMLKEFGIRGIIRILKIQARVEKSRHDKEFLHLIYLCTDEYCRGQGLAKQVIEYGYQQAKIKKVPLLLETSKSENISYYKKLGFKVYQECVISETKLEIYFLRKDIE</sequence>
<dbReference type="RefSeq" id="WP_159184446.1">
    <property type="nucleotide sequence ID" value="NZ_JACVJL010000159.1"/>
</dbReference>
<dbReference type="InterPro" id="IPR000182">
    <property type="entry name" value="GNAT_dom"/>
</dbReference>
<organism evidence="2 3">
    <name type="scientific">Francisella noatunensis</name>
    <dbReference type="NCBI Taxonomy" id="657445"/>
    <lineage>
        <taxon>Bacteria</taxon>
        <taxon>Pseudomonadati</taxon>
        <taxon>Pseudomonadota</taxon>
        <taxon>Gammaproteobacteria</taxon>
        <taxon>Thiotrichales</taxon>
        <taxon>Francisellaceae</taxon>
        <taxon>Francisella</taxon>
    </lineage>
</organism>
<gene>
    <name evidence="2" type="ORF">IB647_08070</name>
</gene>
<evidence type="ECO:0000259" key="1">
    <source>
        <dbReference type="Pfam" id="PF13508"/>
    </source>
</evidence>
<dbReference type="InterPro" id="IPR016181">
    <property type="entry name" value="Acyl_CoA_acyltransferase"/>
</dbReference>
<keyword evidence="3" id="KW-1185">Reference proteome</keyword>
<dbReference type="Proteomes" id="UP000701999">
    <property type="component" value="Unassembled WGS sequence"/>
</dbReference>
<proteinExistence type="predicted"/>
<evidence type="ECO:0000313" key="2">
    <source>
        <dbReference type="EMBL" id="MBK2065555.1"/>
    </source>
</evidence>
<dbReference type="Pfam" id="PF13508">
    <property type="entry name" value="Acetyltransf_7"/>
    <property type="match status" value="1"/>
</dbReference>
<dbReference type="GO" id="GO:0016747">
    <property type="term" value="F:acyltransferase activity, transferring groups other than amino-acyl groups"/>
    <property type="evidence" value="ECO:0007669"/>
    <property type="project" value="InterPro"/>
</dbReference>
<evidence type="ECO:0000313" key="3">
    <source>
        <dbReference type="Proteomes" id="UP000701999"/>
    </source>
</evidence>
<feature type="domain" description="N-acetyltransferase" evidence="1">
    <location>
        <begin position="123"/>
        <end position="183"/>
    </location>
</feature>
<dbReference type="EMBL" id="JACVKN010000168">
    <property type="protein sequence ID" value="MBK2065555.1"/>
    <property type="molecule type" value="Genomic_DNA"/>
</dbReference>
<dbReference type="PANTHER" id="PTHR42791:SF1">
    <property type="entry name" value="N-ACETYLTRANSFERASE DOMAIN-CONTAINING PROTEIN"/>
    <property type="match status" value="1"/>
</dbReference>
<name>A0A9Q2KXZ0_9GAMM</name>
<dbReference type="AlphaFoldDB" id="A0A9Q2KXZ0"/>
<dbReference type="InterPro" id="IPR052523">
    <property type="entry name" value="Trichothecene_AcTrans"/>
</dbReference>
<reference evidence="2 3" key="1">
    <citation type="submission" date="2020-09" db="EMBL/GenBank/DDBJ databases">
        <title>Development of specific Francisella tularensis PCR assay based on in-depth characterization of family Francisellaceae.</title>
        <authorList>
            <person name="Ohrman C."/>
            <person name="Sahl J."/>
            <person name="Sjodin A."/>
            <person name="Uneklint I."/>
            <person name="Ballard R."/>
            <person name="Karlsson L."/>
            <person name="Mcdonough R."/>
            <person name="Sundell D."/>
            <person name="Soria K."/>
            <person name="Brindeflk B."/>
            <person name="Vallesi A."/>
            <person name="Ramirez-Paredes J.G."/>
            <person name="Colquhoun D."/>
            <person name="Myrtennas K."/>
            <person name="Birdsell D."/>
            <person name="Johansson A."/>
            <person name="Wagner D."/>
            <person name="Forsman M."/>
        </authorList>
    </citation>
    <scope>NUCLEOTIDE SEQUENCE [LARGE SCALE GENOMIC DNA]</scope>
    <source>
        <strain evidence="2 3">FSC1140</strain>
    </source>
</reference>